<dbReference type="InterPro" id="IPR014729">
    <property type="entry name" value="Rossmann-like_a/b/a_fold"/>
</dbReference>
<keyword evidence="1" id="KW-1133">Transmembrane helix</keyword>
<proteinExistence type="predicted"/>
<evidence type="ECO:0000313" key="4">
    <source>
        <dbReference type="Proteomes" id="UP000191154"/>
    </source>
</evidence>
<protein>
    <recommendedName>
        <fullName evidence="2">DUF218 domain-containing protein</fullName>
    </recommendedName>
</protein>
<reference evidence="3 4" key="1">
    <citation type="submission" date="2016-05" db="EMBL/GenBank/DDBJ databases">
        <title>Microbial solvent formation.</title>
        <authorList>
            <person name="Poehlein A."/>
            <person name="Montoya Solano J.D."/>
            <person name="Flitsch S."/>
            <person name="Krabben P."/>
            <person name="Duerre P."/>
            <person name="Daniel R."/>
        </authorList>
    </citation>
    <scope>NUCLEOTIDE SEQUENCE [LARGE SCALE GENOMIC DNA]</scope>
    <source>
        <strain evidence="3 4">L1-8</strain>
    </source>
</reference>
<keyword evidence="1" id="KW-0812">Transmembrane</keyword>
<dbReference type="AlphaFoldDB" id="A0A1S8NIB6"/>
<dbReference type="PANTHER" id="PTHR30336">
    <property type="entry name" value="INNER MEMBRANE PROTEIN, PROBABLE PERMEASE"/>
    <property type="match status" value="1"/>
</dbReference>
<evidence type="ECO:0000259" key="2">
    <source>
        <dbReference type="Pfam" id="PF02698"/>
    </source>
</evidence>
<dbReference type="InterPro" id="IPR003848">
    <property type="entry name" value="DUF218"/>
</dbReference>
<dbReference type="PANTHER" id="PTHR30336:SF4">
    <property type="entry name" value="ENVELOPE BIOGENESIS FACTOR ELYC"/>
    <property type="match status" value="1"/>
</dbReference>
<dbReference type="EMBL" id="LZYZ01000001">
    <property type="protein sequence ID" value="OOM16112.1"/>
    <property type="molecule type" value="Genomic_DNA"/>
</dbReference>
<dbReference type="STRING" id="169679.CSACC_37890"/>
<dbReference type="Pfam" id="PF02698">
    <property type="entry name" value="DUF218"/>
    <property type="match status" value="1"/>
</dbReference>
<keyword evidence="1" id="KW-0472">Membrane</keyword>
<dbReference type="GO" id="GO:0005886">
    <property type="term" value="C:plasma membrane"/>
    <property type="evidence" value="ECO:0007669"/>
    <property type="project" value="TreeGrafter"/>
</dbReference>
<dbReference type="GO" id="GO:0043164">
    <property type="term" value="P:Gram-negative-bacterium-type cell wall biogenesis"/>
    <property type="evidence" value="ECO:0007669"/>
    <property type="project" value="TreeGrafter"/>
</dbReference>
<name>A0A1S8NIB6_CLOSA</name>
<feature type="transmembrane region" description="Helical" evidence="1">
    <location>
        <begin position="30"/>
        <end position="51"/>
    </location>
</feature>
<sequence>MKKFWDTILGALLILYVISVNIMSGSRIAFSLPVVILGIVLIIYHSIKYKIKENSFLNKGLKVIKVFLCIGLICFLCIEGVIISYPKHNEKKDDYFLVLGAGLTNRTIPNSILRGRLDAAIECIKKNNSAYIVLSGGQGADEDLPESHAMSKYLEERGVDKNKIIIEDMSRDTNQNFKYSKEKIEKHSQKSLDEVNVKIITTDFHAFRSSILAKRNGYINFDNYSSPTTWYLIPITYTREAFAVIKSELFDKA</sequence>
<dbReference type="Gene3D" id="3.40.50.620">
    <property type="entry name" value="HUPs"/>
    <property type="match status" value="1"/>
</dbReference>
<organism evidence="3 4">
    <name type="scientific">Clostridium saccharobutylicum</name>
    <dbReference type="NCBI Taxonomy" id="169679"/>
    <lineage>
        <taxon>Bacteria</taxon>
        <taxon>Bacillati</taxon>
        <taxon>Bacillota</taxon>
        <taxon>Clostridia</taxon>
        <taxon>Eubacteriales</taxon>
        <taxon>Clostridiaceae</taxon>
        <taxon>Clostridium</taxon>
    </lineage>
</organism>
<evidence type="ECO:0000256" key="1">
    <source>
        <dbReference type="SAM" id="Phobius"/>
    </source>
</evidence>
<dbReference type="InterPro" id="IPR051599">
    <property type="entry name" value="Cell_Envelope_Assoc"/>
</dbReference>
<dbReference type="GO" id="GO:0000270">
    <property type="term" value="P:peptidoglycan metabolic process"/>
    <property type="evidence" value="ECO:0007669"/>
    <property type="project" value="TreeGrafter"/>
</dbReference>
<evidence type="ECO:0000313" key="3">
    <source>
        <dbReference type="EMBL" id="OOM16112.1"/>
    </source>
</evidence>
<accession>A0A1S8NIB6</accession>
<dbReference type="CDD" id="cd06259">
    <property type="entry name" value="YdcF-like"/>
    <property type="match status" value="1"/>
</dbReference>
<dbReference type="RefSeq" id="WP_077863861.1">
    <property type="nucleotide sequence ID" value="NZ_LZYZ01000001.1"/>
</dbReference>
<dbReference type="Proteomes" id="UP000191154">
    <property type="component" value="Unassembled WGS sequence"/>
</dbReference>
<feature type="domain" description="DUF218" evidence="2">
    <location>
        <begin position="94"/>
        <end position="228"/>
    </location>
</feature>
<comment type="caution">
    <text evidence="3">The sequence shown here is derived from an EMBL/GenBank/DDBJ whole genome shotgun (WGS) entry which is preliminary data.</text>
</comment>
<feature type="transmembrane region" description="Helical" evidence="1">
    <location>
        <begin position="63"/>
        <end position="85"/>
    </location>
</feature>
<gene>
    <name evidence="3" type="ORF">CLOSAC_03830</name>
</gene>
<feature type="transmembrane region" description="Helical" evidence="1">
    <location>
        <begin position="7"/>
        <end position="24"/>
    </location>
</feature>